<dbReference type="Proteomes" id="UP000243127">
    <property type="component" value="Nucleomorph 2"/>
</dbReference>
<dbReference type="RefSeq" id="XP_001712344.1">
    <property type="nucleotide sequence ID" value="XM_001712292.1"/>
</dbReference>
<protein>
    <submittedName>
        <fullName evidence="1">Uncharacterized protein</fullName>
    </submittedName>
</protein>
<proteinExistence type="predicted"/>
<keyword evidence="1" id="KW-0542">Nucleomorph</keyword>
<evidence type="ECO:0000313" key="2">
    <source>
        <dbReference type="Proteomes" id="UP000243127"/>
    </source>
</evidence>
<name>A9BKL4_HEMAN</name>
<accession>A9BKL4</accession>
<dbReference type="AlphaFoldDB" id="A9BKL4"/>
<dbReference type="EMBL" id="CP000882">
    <property type="protein sequence ID" value="ABW98019.1"/>
    <property type="molecule type" value="Genomic_DNA"/>
</dbReference>
<geneLocation type="nucleomorph" evidence="1"/>
<evidence type="ECO:0000313" key="1">
    <source>
        <dbReference type="EMBL" id="ABW98019.1"/>
    </source>
</evidence>
<reference evidence="1 2" key="1">
    <citation type="journal article" date="2007" name="Proc. Natl. Acad. Sci. U.S.A.">
        <title>Nucleomorph genome of Hemiselmis andersenii reveals complete intron loss and compaction as a driver of protein structure and function.</title>
        <authorList>
            <person name="Lane C.E."/>
            <person name="van den Heuvel K."/>
            <person name="Kozera C."/>
            <person name="Curtis B.A."/>
            <person name="Parsons B.J."/>
            <person name="Bowman S."/>
            <person name="Archibald J.M."/>
        </authorList>
    </citation>
    <scope>NUCLEOTIDE SEQUENCE [LARGE SCALE GENOMIC DNA]</scope>
    <source>
        <strain evidence="1 2">CCMP644</strain>
    </source>
</reference>
<sequence>MFLLKLFSLSINYSFSETRTIIIMNEKFIFLNIILSLKLFQEISKKNS</sequence>
<organism evidence="1 2">
    <name type="scientific">Hemiselmis andersenii</name>
    <name type="common">Cryptophyte alga</name>
    <dbReference type="NCBI Taxonomy" id="464988"/>
    <lineage>
        <taxon>Eukaryota</taxon>
        <taxon>Cryptophyceae</taxon>
        <taxon>Cryptomonadales</taxon>
        <taxon>Hemiselmidaceae</taxon>
        <taxon>Hemiselmis</taxon>
    </lineage>
</organism>
<dbReference type="GeneID" id="5739383"/>
<gene>
    <name evidence="1" type="ORF">HAN_2g190</name>
</gene>